<gene>
    <name evidence="1" type="ORF">LPJ66_010426</name>
</gene>
<evidence type="ECO:0000313" key="2">
    <source>
        <dbReference type="Proteomes" id="UP001150581"/>
    </source>
</evidence>
<keyword evidence="2" id="KW-1185">Reference proteome</keyword>
<comment type="caution">
    <text evidence="1">The sequence shown here is derived from an EMBL/GenBank/DDBJ whole genome shotgun (WGS) entry which is preliminary data.</text>
</comment>
<protein>
    <submittedName>
        <fullName evidence="1">Uncharacterized protein</fullName>
    </submittedName>
</protein>
<evidence type="ECO:0000313" key="1">
    <source>
        <dbReference type="EMBL" id="KAJ1884816.1"/>
    </source>
</evidence>
<sequence length="269" mass="30024">MSRNFVVPSSPVLYFTRSFNRRHRHYSTSMSQLKIDTVTRSTRGCISDERSRTKRAASEVPLQVDCGRSSKAVVGLGSLLTPPDSPGARTTSISSHLLQQLRAKSTTTVLVGNHECPVEPVPWELFKIYVDAEDLDPLGRSVETQAKYEIHKAKMVSEYGTMANYLKAHVLADFIAEKGMPGFDADSAIGAADFTFRINDFPYHIGDGVEHWVLWCLKRLQPGFAAPEAAVRAITQKFGENVECRYFVNPVNKQSVPQLSHAHVFVRKL</sequence>
<dbReference type="Proteomes" id="UP001150581">
    <property type="component" value="Unassembled WGS sequence"/>
</dbReference>
<proteinExistence type="predicted"/>
<name>A0ACC1I0I5_9FUNG</name>
<dbReference type="EMBL" id="JANBPG010002728">
    <property type="protein sequence ID" value="KAJ1884816.1"/>
    <property type="molecule type" value="Genomic_DNA"/>
</dbReference>
<accession>A0ACC1I0I5</accession>
<organism evidence="1 2">
    <name type="scientific">Kickxella alabastrina</name>
    <dbReference type="NCBI Taxonomy" id="61397"/>
    <lineage>
        <taxon>Eukaryota</taxon>
        <taxon>Fungi</taxon>
        <taxon>Fungi incertae sedis</taxon>
        <taxon>Zoopagomycota</taxon>
        <taxon>Kickxellomycotina</taxon>
        <taxon>Kickxellomycetes</taxon>
        <taxon>Kickxellales</taxon>
        <taxon>Kickxellaceae</taxon>
        <taxon>Kickxella</taxon>
    </lineage>
</organism>
<reference evidence="1" key="1">
    <citation type="submission" date="2022-07" db="EMBL/GenBank/DDBJ databases">
        <title>Phylogenomic reconstructions and comparative analyses of Kickxellomycotina fungi.</title>
        <authorList>
            <person name="Reynolds N.K."/>
            <person name="Stajich J.E."/>
            <person name="Barry K."/>
            <person name="Grigoriev I.V."/>
            <person name="Crous P."/>
            <person name="Smith M.E."/>
        </authorList>
    </citation>
    <scope>NUCLEOTIDE SEQUENCE</scope>
    <source>
        <strain evidence="1">Benny 63K</strain>
    </source>
</reference>